<dbReference type="GO" id="GO:0000981">
    <property type="term" value="F:DNA-binding transcription factor activity, RNA polymerase II-specific"/>
    <property type="evidence" value="ECO:0007669"/>
    <property type="project" value="InterPro"/>
</dbReference>
<dbReference type="Gene3D" id="1.10.10.60">
    <property type="entry name" value="Homeodomain-like"/>
    <property type="match status" value="1"/>
</dbReference>
<dbReference type="PROSITE" id="PS50071">
    <property type="entry name" value="HOMEOBOX_2"/>
    <property type="match status" value="1"/>
</dbReference>
<feature type="DNA-binding region" description="Homeobox" evidence="7">
    <location>
        <begin position="335"/>
        <end position="394"/>
    </location>
</feature>
<dbReference type="PROSITE" id="PS00465">
    <property type="entry name" value="POU_2"/>
    <property type="match status" value="1"/>
</dbReference>
<dbReference type="InterPro" id="IPR013847">
    <property type="entry name" value="POU"/>
</dbReference>
<evidence type="ECO:0000256" key="4">
    <source>
        <dbReference type="ARBA" id="ARBA00023155"/>
    </source>
</evidence>
<dbReference type="Proteomes" id="UP000192578">
    <property type="component" value="Unassembled WGS sequence"/>
</dbReference>
<dbReference type="InterPro" id="IPR009057">
    <property type="entry name" value="Homeodomain-like_sf"/>
</dbReference>
<evidence type="ECO:0000313" key="13">
    <source>
        <dbReference type="EMBL" id="OQV20508.1"/>
    </source>
</evidence>
<feature type="region of interest" description="Disordered" evidence="10">
    <location>
        <begin position="315"/>
        <end position="342"/>
    </location>
</feature>
<dbReference type="FunFam" id="1.10.260.40:FF:000007">
    <property type="entry name" value="POU domain protein"/>
    <property type="match status" value="1"/>
</dbReference>
<dbReference type="EMBL" id="MTYJ01000030">
    <property type="protein sequence ID" value="OQV20508.1"/>
    <property type="molecule type" value="Genomic_DNA"/>
</dbReference>
<dbReference type="SUPFAM" id="SSF46689">
    <property type="entry name" value="Homeodomain-like"/>
    <property type="match status" value="1"/>
</dbReference>
<evidence type="ECO:0000256" key="10">
    <source>
        <dbReference type="SAM" id="MobiDB-lite"/>
    </source>
</evidence>
<dbReference type="SMART" id="SM00352">
    <property type="entry name" value="POU"/>
    <property type="match status" value="1"/>
</dbReference>
<dbReference type="PROSITE" id="PS00027">
    <property type="entry name" value="HOMEOBOX_1"/>
    <property type="match status" value="1"/>
</dbReference>
<evidence type="ECO:0000256" key="6">
    <source>
        <dbReference type="ARBA" id="ARBA00023242"/>
    </source>
</evidence>
<evidence type="ECO:0000256" key="5">
    <source>
        <dbReference type="ARBA" id="ARBA00023163"/>
    </source>
</evidence>
<feature type="domain" description="Homeobox" evidence="11">
    <location>
        <begin position="333"/>
        <end position="393"/>
    </location>
</feature>
<dbReference type="PRINTS" id="PR00028">
    <property type="entry name" value="POUDOMAIN"/>
</dbReference>
<dbReference type="InterPro" id="IPR010982">
    <property type="entry name" value="Lambda_DNA-bd_dom_sf"/>
</dbReference>
<sequence>MSAIFHTLSRAQLATASDGLDMNNKAAFGLHPSFVAGNVNVVGQHHGHHHHRANGASVGVGGGGNGGYSPVNTSPYGRSSQDPMRRQISSSSFFGFDDGSRFLGSADALSLAEVKHVPVSVSEHVQAVQNMQNIKMDPHGMYSVGHHSGSRLQGPSHHSMDGGGMEFYHHDGLAAFTNSSMGFGTDHNGTHVHPLHQSLYQHSAFGSMAAHSSMSAHNLSHMTAAAVSSSSSMHDADSDPRELEQFAETFKQRRVKLGVTQADVGKALANLKIAGVGSLSQSTICRFESLTLSHNNMVALKPVLHAWLDQAEKEAKIRAKEGSPGSESSALSGDKKRKRTSIAAPEKRRLEFFFASQPRPSGEKIAGIADQLELKKNVVRVWFCNQRQKQKRMKFAAVQHR</sequence>
<evidence type="ECO:0000256" key="9">
    <source>
        <dbReference type="RuleBase" id="RU361194"/>
    </source>
</evidence>
<evidence type="ECO:0000256" key="3">
    <source>
        <dbReference type="ARBA" id="ARBA00023125"/>
    </source>
</evidence>
<feature type="region of interest" description="Disordered" evidence="10">
    <location>
        <begin position="45"/>
        <end position="67"/>
    </location>
</feature>
<dbReference type="PANTHER" id="PTHR11636:SF70">
    <property type="entry name" value="INHIBITORY POU PROTEIN"/>
    <property type="match status" value="1"/>
</dbReference>
<evidence type="ECO:0000256" key="8">
    <source>
        <dbReference type="RuleBase" id="RU000682"/>
    </source>
</evidence>
<comment type="subcellular location">
    <subcellularLocation>
        <location evidence="1 7 8">Nucleus</location>
    </subcellularLocation>
</comment>
<dbReference type="GO" id="GO:0000978">
    <property type="term" value="F:RNA polymerase II cis-regulatory region sequence-specific DNA binding"/>
    <property type="evidence" value="ECO:0007669"/>
    <property type="project" value="TreeGrafter"/>
</dbReference>
<dbReference type="InterPro" id="IPR001356">
    <property type="entry name" value="HD"/>
</dbReference>
<dbReference type="OrthoDB" id="6358449at2759"/>
<evidence type="ECO:0000256" key="1">
    <source>
        <dbReference type="ARBA" id="ARBA00004123"/>
    </source>
</evidence>
<organism evidence="13 14">
    <name type="scientific">Hypsibius exemplaris</name>
    <name type="common">Freshwater tardigrade</name>
    <dbReference type="NCBI Taxonomy" id="2072580"/>
    <lineage>
        <taxon>Eukaryota</taxon>
        <taxon>Metazoa</taxon>
        <taxon>Ecdysozoa</taxon>
        <taxon>Tardigrada</taxon>
        <taxon>Eutardigrada</taxon>
        <taxon>Parachela</taxon>
        <taxon>Hypsibioidea</taxon>
        <taxon>Hypsibiidae</taxon>
        <taxon>Hypsibius</taxon>
    </lineage>
</organism>
<dbReference type="SMART" id="SM00389">
    <property type="entry name" value="HOX"/>
    <property type="match status" value="1"/>
</dbReference>
<keyword evidence="5 9" id="KW-0804">Transcription</keyword>
<dbReference type="InterPro" id="IPR050255">
    <property type="entry name" value="POU_domain_TF"/>
</dbReference>
<accession>A0A1W0WZ79</accession>
<evidence type="ECO:0000313" key="14">
    <source>
        <dbReference type="Proteomes" id="UP000192578"/>
    </source>
</evidence>
<dbReference type="InterPro" id="IPR017970">
    <property type="entry name" value="Homeobox_CS"/>
</dbReference>
<gene>
    <name evidence="13" type="ORF">BV898_05552</name>
</gene>
<dbReference type="Pfam" id="PF00157">
    <property type="entry name" value="Pou"/>
    <property type="match status" value="1"/>
</dbReference>
<name>A0A1W0WZ79_HYPEX</name>
<evidence type="ECO:0000256" key="2">
    <source>
        <dbReference type="ARBA" id="ARBA00023015"/>
    </source>
</evidence>
<keyword evidence="3 7" id="KW-0238">DNA-binding</keyword>
<comment type="caution">
    <text evidence="13">The sequence shown here is derived from an EMBL/GenBank/DDBJ whole genome shotgun (WGS) entry which is preliminary data.</text>
</comment>
<dbReference type="CDD" id="cd00086">
    <property type="entry name" value="homeodomain"/>
    <property type="match status" value="1"/>
</dbReference>
<reference evidence="14" key="1">
    <citation type="submission" date="2017-01" db="EMBL/GenBank/DDBJ databases">
        <title>Comparative genomics of anhydrobiosis in the tardigrade Hypsibius dujardini.</title>
        <authorList>
            <person name="Yoshida Y."/>
            <person name="Koutsovoulos G."/>
            <person name="Laetsch D."/>
            <person name="Stevens L."/>
            <person name="Kumar S."/>
            <person name="Horikawa D."/>
            <person name="Ishino K."/>
            <person name="Komine S."/>
            <person name="Tomita M."/>
            <person name="Blaxter M."/>
            <person name="Arakawa K."/>
        </authorList>
    </citation>
    <scope>NUCLEOTIDE SEQUENCE [LARGE SCALE GENOMIC DNA]</scope>
    <source>
        <strain evidence="14">Z151</strain>
    </source>
</reference>
<feature type="compositionally biased region" description="Gly residues" evidence="10">
    <location>
        <begin position="58"/>
        <end position="67"/>
    </location>
</feature>
<comment type="similarity">
    <text evidence="9">Belongs to the POU transcription factor family.</text>
</comment>
<dbReference type="GO" id="GO:0005634">
    <property type="term" value="C:nucleus"/>
    <property type="evidence" value="ECO:0007669"/>
    <property type="project" value="UniProtKB-SubCell"/>
</dbReference>
<keyword evidence="4 7" id="KW-0371">Homeobox</keyword>
<dbReference type="PANTHER" id="PTHR11636">
    <property type="entry name" value="POU DOMAIN"/>
    <property type="match status" value="1"/>
</dbReference>
<dbReference type="GO" id="GO:0030154">
    <property type="term" value="P:cell differentiation"/>
    <property type="evidence" value="ECO:0007669"/>
    <property type="project" value="UniProtKB-ARBA"/>
</dbReference>
<dbReference type="InterPro" id="IPR000327">
    <property type="entry name" value="POU_dom"/>
</dbReference>
<evidence type="ECO:0000256" key="7">
    <source>
        <dbReference type="PROSITE-ProRule" id="PRU00108"/>
    </source>
</evidence>
<keyword evidence="2" id="KW-0805">Transcription regulation</keyword>
<dbReference type="AlphaFoldDB" id="A0A1W0WZ79"/>
<protein>
    <recommendedName>
        <fullName evidence="9">POU domain protein</fullName>
    </recommendedName>
</protein>
<evidence type="ECO:0000259" key="11">
    <source>
        <dbReference type="PROSITE" id="PS50071"/>
    </source>
</evidence>
<dbReference type="Pfam" id="PF00046">
    <property type="entry name" value="Homeodomain"/>
    <property type="match status" value="1"/>
</dbReference>
<dbReference type="Gene3D" id="1.10.260.40">
    <property type="entry name" value="lambda repressor-like DNA-binding domains"/>
    <property type="match status" value="1"/>
</dbReference>
<keyword evidence="14" id="KW-1185">Reference proteome</keyword>
<proteinExistence type="inferred from homology"/>
<feature type="domain" description="POU-specific" evidence="12">
    <location>
        <begin position="235"/>
        <end position="312"/>
    </location>
</feature>
<keyword evidence="6 7" id="KW-0539">Nucleus</keyword>
<evidence type="ECO:0000259" key="12">
    <source>
        <dbReference type="PROSITE" id="PS51179"/>
    </source>
</evidence>
<dbReference type="PROSITE" id="PS51179">
    <property type="entry name" value="POU_3"/>
    <property type="match status" value="1"/>
</dbReference>
<dbReference type="SUPFAM" id="SSF47413">
    <property type="entry name" value="lambda repressor-like DNA-binding domains"/>
    <property type="match status" value="1"/>
</dbReference>